<dbReference type="Gene3D" id="3.40.50.2300">
    <property type="match status" value="2"/>
</dbReference>
<evidence type="ECO:0000259" key="4">
    <source>
        <dbReference type="PROSITE" id="PS50932"/>
    </source>
</evidence>
<accession>A0AAP2DWH4</accession>
<keyword evidence="6" id="KW-1185">Reference proteome</keyword>
<dbReference type="Pfam" id="PF13377">
    <property type="entry name" value="Peripla_BP_3"/>
    <property type="match status" value="1"/>
</dbReference>
<evidence type="ECO:0000256" key="2">
    <source>
        <dbReference type="ARBA" id="ARBA00023125"/>
    </source>
</evidence>
<dbReference type="SUPFAM" id="SSF47413">
    <property type="entry name" value="lambda repressor-like DNA-binding domains"/>
    <property type="match status" value="1"/>
</dbReference>
<reference evidence="5 6" key="1">
    <citation type="submission" date="2021-05" db="EMBL/GenBank/DDBJ databases">
        <title>A Polyphasic approach of four new species of the genus Ohtaekwangia: Ohtaekwangia histidinii sp. nov., Ohtaekwangia cretensis sp. nov., Ohtaekwangia indiensis sp. nov., Ohtaekwangia reichenbachii sp. nov. from diverse environment.</title>
        <authorList>
            <person name="Octaviana S."/>
        </authorList>
    </citation>
    <scope>NUCLEOTIDE SEQUENCE [LARGE SCALE GENOMIC DNA]</scope>
    <source>
        <strain evidence="5 6">PWU5</strain>
    </source>
</reference>
<dbReference type="InterPro" id="IPR028082">
    <property type="entry name" value="Peripla_BP_I"/>
</dbReference>
<dbReference type="PANTHER" id="PTHR30146:SF145">
    <property type="entry name" value="RIBOSE OPERON REPRESSOR"/>
    <property type="match status" value="1"/>
</dbReference>
<dbReference type="InterPro" id="IPR010982">
    <property type="entry name" value="Lambda_DNA-bd_dom_sf"/>
</dbReference>
<dbReference type="PROSITE" id="PS50932">
    <property type="entry name" value="HTH_LACI_2"/>
    <property type="match status" value="1"/>
</dbReference>
<dbReference type="GO" id="GO:0000976">
    <property type="term" value="F:transcription cis-regulatory region binding"/>
    <property type="evidence" value="ECO:0007669"/>
    <property type="project" value="TreeGrafter"/>
</dbReference>
<keyword evidence="1" id="KW-0805">Transcription regulation</keyword>
<dbReference type="CDD" id="cd19977">
    <property type="entry name" value="PBP1_EndR-like"/>
    <property type="match status" value="1"/>
</dbReference>
<dbReference type="InterPro" id="IPR000843">
    <property type="entry name" value="HTH_LacI"/>
</dbReference>
<proteinExistence type="predicted"/>
<evidence type="ECO:0000256" key="1">
    <source>
        <dbReference type="ARBA" id="ARBA00023015"/>
    </source>
</evidence>
<dbReference type="PANTHER" id="PTHR30146">
    <property type="entry name" value="LACI-RELATED TRANSCRIPTIONAL REPRESSOR"/>
    <property type="match status" value="1"/>
</dbReference>
<dbReference type="SUPFAM" id="SSF53822">
    <property type="entry name" value="Periplasmic binding protein-like I"/>
    <property type="match status" value="1"/>
</dbReference>
<evidence type="ECO:0000313" key="6">
    <source>
        <dbReference type="Proteomes" id="UP001319080"/>
    </source>
</evidence>
<gene>
    <name evidence="5" type="ORF">KK062_05415</name>
</gene>
<evidence type="ECO:0000256" key="3">
    <source>
        <dbReference type="ARBA" id="ARBA00023163"/>
    </source>
</evidence>
<keyword evidence="2" id="KW-0238">DNA-binding</keyword>
<name>A0AAP2DWH4_9BACT</name>
<dbReference type="EMBL" id="JAHESE010000003">
    <property type="protein sequence ID" value="MBT1707649.1"/>
    <property type="molecule type" value="Genomic_DNA"/>
</dbReference>
<organism evidence="5 6">
    <name type="scientific">Dawidia cretensis</name>
    <dbReference type="NCBI Taxonomy" id="2782350"/>
    <lineage>
        <taxon>Bacteria</taxon>
        <taxon>Pseudomonadati</taxon>
        <taxon>Bacteroidota</taxon>
        <taxon>Cytophagia</taxon>
        <taxon>Cytophagales</taxon>
        <taxon>Chryseotaleaceae</taxon>
        <taxon>Dawidia</taxon>
    </lineage>
</organism>
<dbReference type="InterPro" id="IPR046335">
    <property type="entry name" value="LacI/GalR-like_sensor"/>
</dbReference>
<sequence>MKKVRPSIGDLAKKLSVSKTAVSIILNGEAQASRFSDKLIKRVRSAAEKSGYHPNLFAQGLRTGKINIVGLMVEDISNPFYASIAKRIEEKVYQNGYKIAYCSTENDKQRGKEFLSMFTTMGVDGCIIAPTRGMEKEIKEMVDSGMNVVLFDRKFGNKATDSVMVDNRGGMYEAVKHLIDRGFTNIGLVALALDKPEKEDRVIGYNEAIADHGLTPYVFPLPFREHYLSYVEEIEAFLDKNRQLDAVVFGTNYLGISGLQAISRLELKIPDDIAVVSFDDHDLFRVYKPNITVVAQPIEEIAQTAIDTLLARMQNSEQSPIKNIILPTLLIARNSS</sequence>
<protein>
    <submittedName>
        <fullName evidence="5">Substrate-binding domain-containing protein</fullName>
    </submittedName>
</protein>
<dbReference type="CDD" id="cd01392">
    <property type="entry name" value="HTH_LacI"/>
    <property type="match status" value="1"/>
</dbReference>
<dbReference type="Proteomes" id="UP001319080">
    <property type="component" value="Unassembled WGS sequence"/>
</dbReference>
<dbReference type="GO" id="GO:0003700">
    <property type="term" value="F:DNA-binding transcription factor activity"/>
    <property type="evidence" value="ECO:0007669"/>
    <property type="project" value="TreeGrafter"/>
</dbReference>
<comment type="caution">
    <text evidence="5">The sequence shown here is derived from an EMBL/GenBank/DDBJ whole genome shotgun (WGS) entry which is preliminary data.</text>
</comment>
<dbReference type="RefSeq" id="WP_254083239.1">
    <property type="nucleotide sequence ID" value="NZ_JAHESE010000003.1"/>
</dbReference>
<keyword evidence="3" id="KW-0804">Transcription</keyword>
<dbReference type="AlphaFoldDB" id="A0AAP2DWH4"/>
<evidence type="ECO:0000313" key="5">
    <source>
        <dbReference type="EMBL" id="MBT1707649.1"/>
    </source>
</evidence>
<dbReference type="Gene3D" id="1.10.260.40">
    <property type="entry name" value="lambda repressor-like DNA-binding domains"/>
    <property type="match status" value="1"/>
</dbReference>
<dbReference type="SMART" id="SM00354">
    <property type="entry name" value="HTH_LACI"/>
    <property type="match status" value="1"/>
</dbReference>
<dbReference type="Pfam" id="PF00356">
    <property type="entry name" value="LacI"/>
    <property type="match status" value="1"/>
</dbReference>
<feature type="domain" description="HTH lacI-type" evidence="4">
    <location>
        <begin position="6"/>
        <end position="63"/>
    </location>
</feature>